<dbReference type="RefSeq" id="WP_250097447.1">
    <property type="nucleotide sequence ID" value="NZ_JAKRYL010000016.1"/>
</dbReference>
<proteinExistence type="predicted"/>
<dbReference type="PRINTS" id="PR00455">
    <property type="entry name" value="HTHTETR"/>
</dbReference>
<dbReference type="InterPro" id="IPR009057">
    <property type="entry name" value="Homeodomain-like_sf"/>
</dbReference>
<dbReference type="Proteomes" id="UP001139150">
    <property type="component" value="Unassembled WGS sequence"/>
</dbReference>
<evidence type="ECO:0000256" key="1">
    <source>
        <dbReference type="ARBA" id="ARBA00022491"/>
    </source>
</evidence>
<reference evidence="5" key="1">
    <citation type="submission" date="2022-02" db="EMBL/GenBank/DDBJ databases">
        <title>Halalkalibacter sp. nov. isolated from Lonar Lake, India.</title>
        <authorList>
            <person name="Joshi A."/>
            <person name="Thite S."/>
            <person name="Lodha T."/>
        </authorList>
    </citation>
    <scope>NUCLEOTIDE SEQUENCE</scope>
    <source>
        <strain evidence="5">MEB205</strain>
    </source>
</reference>
<keyword evidence="2 3" id="KW-0238">DNA-binding</keyword>
<dbReference type="InterPro" id="IPR001647">
    <property type="entry name" value="HTH_TetR"/>
</dbReference>
<dbReference type="InterPro" id="IPR036271">
    <property type="entry name" value="Tet_transcr_reg_TetR-rel_C_sf"/>
</dbReference>
<dbReference type="GO" id="GO:0003677">
    <property type="term" value="F:DNA binding"/>
    <property type="evidence" value="ECO:0007669"/>
    <property type="project" value="UniProtKB-UniRule"/>
</dbReference>
<dbReference type="PANTHER" id="PTHR43479:SF7">
    <property type="entry name" value="TETR-FAMILY TRANSCRIPTIONAL REGULATOR"/>
    <property type="match status" value="1"/>
</dbReference>
<feature type="DNA-binding region" description="H-T-H motif" evidence="3">
    <location>
        <begin position="35"/>
        <end position="54"/>
    </location>
</feature>
<keyword evidence="1" id="KW-0678">Repressor</keyword>
<comment type="caution">
    <text evidence="5">The sequence shown here is derived from an EMBL/GenBank/DDBJ whole genome shotgun (WGS) entry which is preliminary data.</text>
</comment>
<dbReference type="PROSITE" id="PS50977">
    <property type="entry name" value="HTH_TETR_2"/>
    <property type="match status" value="1"/>
</dbReference>
<dbReference type="Gene3D" id="1.10.357.10">
    <property type="entry name" value="Tetracycline Repressor, domain 2"/>
    <property type="match status" value="1"/>
</dbReference>
<dbReference type="Gene3D" id="1.10.10.60">
    <property type="entry name" value="Homeodomain-like"/>
    <property type="match status" value="1"/>
</dbReference>
<protein>
    <submittedName>
        <fullName evidence="5">TetR/AcrR family transcriptional regulator</fullName>
    </submittedName>
</protein>
<dbReference type="EMBL" id="JAKRYL010000016">
    <property type="protein sequence ID" value="MCL7748562.1"/>
    <property type="molecule type" value="Genomic_DNA"/>
</dbReference>
<evidence type="ECO:0000259" key="4">
    <source>
        <dbReference type="PROSITE" id="PS50977"/>
    </source>
</evidence>
<dbReference type="AlphaFoldDB" id="A0A9X2CV28"/>
<dbReference type="SUPFAM" id="SSF46689">
    <property type="entry name" value="Homeodomain-like"/>
    <property type="match status" value="1"/>
</dbReference>
<dbReference type="SUPFAM" id="SSF48498">
    <property type="entry name" value="Tetracyclin repressor-like, C-terminal domain"/>
    <property type="match status" value="1"/>
</dbReference>
<evidence type="ECO:0000313" key="5">
    <source>
        <dbReference type="EMBL" id="MCL7748562.1"/>
    </source>
</evidence>
<organism evidence="5 6">
    <name type="scientific">Halalkalibacter alkaliphilus</name>
    <dbReference type="NCBI Taxonomy" id="2917993"/>
    <lineage>
        <taxon>Bacteria</taxon>
        <taxon>Bacillati</taxon>
        <taxon>Bacillota</taxon>
        <taxon>Bacilli</taxon>
        <taxon>Bacillales</taxon>
        <taxon>Bacillaceae</taxon>
        <taxon>Halalkalibacter</taxon>
    </lineage>
</organism>
<feature type="domain" description="HTH tetR-type" evidence="4">
    <location>
        <begin position="12"/>
        <end position="72"/>
    </location>
</feature>
<dbReference type="InterPro" id="IPR050624">
    <property type="entry name" value="HTH-type_Tx_Regulator"/>
</dbReference>
<dbReference type="PANTHER" id="PTHR43479">
    <property type="entry name" value="ACREF/ENVCD OPERON REPRESSOR-RELATED"/>
    <property type="match status" value="1"/>
</dbReference>
<keyword evidence="6" id="KW-1185">Reference proteome</keyword>
<sequence length="202" mass="23510">MKLTTKRQKQAMETKRKLLKAAEEVFFEQGFQKSTIQQIIKVAETGYGTAYVYFKNKDDFLIEIMQETMEEFYQVATLPFKPSTQLEAEQLIANQVKLFLSLALKNKELMKIMKEAIGVSEIVQDKWQTIRDRFISSITTDISFAQSQSLANKELVPSIVAKSWFYTNEMFMWELIESDNPNLDELVLHMTILYTRGLYTSV</sequence>
<dbReference type="Pfam" id="PF00440">
    <property type="entry name" value="TetR_N"/>
    <property type="match status" value="1"/>
</dbReference>
<evidence type="ECO:0000256" key="2">
    <source>
        <dbReference type="ARBA" id="ARBA00023125"/>
    </source>
</evidence>
<evidence type="ECO:0000256" key="3">
    <source>
        <dbReference type="PROSITE-ProRule" id="PRU00335"/>
    </source>
</evidence>
<accession>A0A9X2CV28</accession>
<gene>
    <name evidence="5" type="ORF">MF646_15645</name>
</gene>
<name>A0A9X2CV28_9BACI</name>
<evidence type="ECO:0000313" key="6">
    <source>
        <dbReference type="Proteomes" id="UP001139150"/>
    </source>
</evidence>